<dbReference type="RefSeq" id="XP_014671515.1">
    <property type="nucleotide sequence ID" value="XM_014816029.1"/>
</dbReference>
<sequence>MVFAHFLVDVLVILVQLSMCLQKRKCCIHEVHQELEAALTNIKKLETNPGYEQRMIQAALEGNQGMFEGEILTGNAKDVDDQVTRVAQQLKKKLENRFTDVSQGLLSASKIADLHTWPPTYDEAISFGDDLVASIIDHYRDHLLSHRVEVGAVEAEWTILKQALYDTDSDTDRCVSQLEKLLV</sequence>
<reference evidence="3" key="1">
    <citation type="submission" date="2025-08" db="UniProtKB">
        <authorList>
            <consortium name="RefSeq"/>
        </authorList>
    </citation>
    <scope>IDENTIFICATION</scope>
</reference>
<evidence type="ECO:0000313" key="3">
    <source>
        <dbReference type="RefSeq" id="XP_014671515.1"/>
    </source>
</evidence>
<gene>
    <name evidence="3" type="primary">LOC106812205</name>
</gene>
<protein>
    <submittedName>
        <fullName evidence="3">Uncharacterized protein LOC106812205</fullName>
    </submittedName>
</protein>
<accession>A0ABM1EH44</accession>
<dbReference type="PANTHER" id="PTHR46880">
    <property type="entry name" value="RAS-ASSOCIATING DOMAIN-CONTAINING PROTEIN"/>
    <property type="match status" value="1"/>
</dbReference>
<dbReference type="GeneID" id="106812205"/>
<dbReference type="PANTHER" id="PTHR46880:SF9">
    <property type="entry name" value="ZINC FINGER PROTEIN 862"/>
    <property type="match status" value="1"/>
</dbReference>
<name>A0ABM1EH44_PRICU</name>
<feature type="chain" id="PRO_5047119449" evidence="1">
    <location>
        <begin position="21"/>
        <end position="183"/>
    </location>
</feature>
<keyword evidence="1" id="KW-0732">Signal</keyword>
<evidence type="ECO:0000256" key="1">
    <source>
        <dbReference type="SAM" id="SignalP"/>
    </source>
</evidence>
<feature type="signal peptide" evidence="1">
    <location>
        <begin position="1"/>
        <end position="20"/>
    </location>
</feature>
<dbReference type="Proteomes" id="UP000695022">
    <property type="component" value="Unplaced"/>
</dbReference>
<organism evidence="2 3">
    <name type="scientific">Priapulus caudatus</name>
    <name type="common">Priapulid worm</name>
    <dbReference type="NCBI Taxonomy" id="37621"/>
    <lineage>
        <taxon>Eukaryota</taxon>
        <taxon>Metazoa</taxon>
        <taxon>Ecdysozoa</taxon>
        <taxon>Scalidophora</taxon>
        <taxon>Priapulida</taxon>
        <taxon>Priapulimorpha</taxon>
        <taxon>Priapulimorphida</taxon>
        <taxon>Priapulidae</taxon>
        <taxon>Priapulus</taxon>
    </lineage>
</organism>
<proteinExistence type="predicted"/>
<keyword evidence="2" id="KW-1185">Reference proteome</keyword>
<evidence type="ECO:0000313" key="2">
    <source>
        <dbReference type="Proteomes" id="UP000695022"/>
    </source>
</evidence>